<dbReference type="AlphaFoldDB" id="A0AAQ1G8U1"/>
<protein>
    <recommendedName>
        <fullName evidence="4">Aspartate-semialdehyde dehydrogenase</fullName>
    </recommendedName>
</protein>
<evidence type="ECO:0008006" key="4">
    <source>
        <dbReference type="Google" id="ProtNLM"/>
    </source>
</evidence>
<evidence type="ECO:0000313" key="2">
    <source>
        <dbReference type="EMBL" id="SEG60354.1"/>
    </source>
</evidence>
<proteinExistence type="predicted"/>
<dbReference type="Proteomes" id="UP000243518">
    <property type="component" value="Unassembled WGS sequence"/>
</dbReference>
<name>A0AAQ1G8U1_9GAMM</name>
<feature type="region of interest" description="Disordered" evidence="1">
    <location>
        <begin position="1"/>
        <end position="85"/>
    </location>
</feature>
<feature type="compositionally biased region" description="Basic and acidic residues" evidence="1">
    <location>
        <begin position="30"/>
        <end position="50"/>
    </location>
</feature>
<keyword evidence="3" id="KW-1185">Reference proteome</keyword>
<feature type="compositionally biased region" description="Basic residues" evidence="1">
    <location>
        <begin position="51"/>
        <end position="60"/>
    </location>
</feature>
<dbReference type="RefSeq" id="WP_088276745.1">
    <property type="nucleotide sequence ID" value="NZ_AP027273.1"/>
</dbReference>
<gene>
    <name evidence="2" type="ORF">SAMN05216586_11148</name>
</gene>
<accession>A0AAQ1G8U1</accession>
<dbReference type="EMBL" id="FNVE01000011">
    <property type="protein sequence ID" value="SEG60354.1"/>
    <property type="molecule type" value="Genomic_DNA"/>
</dbReference>
<feature type="compositionally biased region" description="Basic and acidic residues" evidence="1">
    <location>
        <begin position="67"/>
        <end position="76"/>
    </location>
</feature>
<evidence type="ECO:0000256" key="1">
    <source>
        <dbReference type="SAM" id="MobiDB-lite"/>
    </source>
</evidence>
<comment type="caution">
    <text evidence="2">The sequence shown here is derived from an EMBL/GenBank/DDBJ whole genome shotgun (WGS) entry which is preliminary data.</text>
</comment>
<organism evidence="2 3">
    <name type="scientific">Halopseudomonas aestusnigri</name>
    <dbReference type="NCBI Taxonomy" id="857252"/>
    <lineage>
        <taxon>Bacteria</taxon>
        <taxon>Pseudomonadati</taxon>
        <taxon>Pseudomonadota</taxon>
        <taxon>Gammaproteobacteria</taxon>
        <taxon>Pseudomonadales</taxon>
        <taxon>Pseudomonadaceae</taxon>
        <taxon>Halopseudomonas</taxon>
    </lineage>
</organism>
<evidence type="ECO:0000313" key="3">
    <source>
        <dbReference type="Proteomes" id="UP000243518"/>
    </source>
</evidence>
<reference evidence="2 3" key="1">
    <citation type="submission" date="2016-10" db="EMBL/GenBank/DDBJ databases">
        <authorList>
            <person name="Varghese N."/>
            <person name="Submissions S."/>
        </authorList>
    </citation>
    <scope>NUCLEOTIDE SEQUENCE [LARGE SCALE GENOMIC DNA]</scope>
    <source>
        <strain evidence="2 3">CECT 8317</strain>
    </source>
</reference>
<sequence length="85" mass="9841">MLIPGLPPAGAQNDAFRAKTEVKPSAATEPVHDATTEQVERRRQDKGRWPDRRRRRRRVHTLQEQPPEERELDLPKKGLLVDIEV</sequence>